<name>A0ABD4TGM8_9EURY</name>
<evidence type="ECO:0000313" key="1">
    <source>
        <dbReference type="EMBL" id="MCM2466633.1"/>
    </source>
</evidence>
<dbReference type="InterPro" id="IPR003719">
    <property type="entry name" value="Phenazine_PhzF-like"/>
</dbReference>
<keyword evidence="2" id="KW-1185">Reference proteome</keyword>
<dbReference type="AlphaFoldDB" id="A0ABD4TGM8"/>
<protein>
    <submittedName>
        <fullName evidence="1">PhzF family phenazine biosynthesis protein</fullName>
    </submittedName>
</protein>
<gene>
    <name evidence="1" type="ORF">DIC75_10020</name>
</gene>
<dbReference type="NCBIfam" id="TIGR00654">
    <property type="entry name" value="PhzF_family"/>
    <property type="match status" value="1"/>
</dbReference>
<dbReference type="PANTHER" id="PTHR13774">
    <property type="entry name" value="PHENAZINE BIOSYNTHESIS PROTEIN"/>
    <property type="match status" value="1"/>
</dbReference>
<sequence length="336" mass="36326">MANSFPSGGGQLLDEQAEPAFRLTASSAGGLMKRYRFKKIDAFAAAGSSGNPAGYVRLSPGEEIPDADMQRIARELKGFVSEVGFLREGTPGECDLSIRYFSCEREVDFCGHATIAVMDDVVRNDDRFRDRESLLLRTNKGVVTVLNRTGEDGMVYIRAPEPEFSGARPDAAETAAALGLGIRDIDPAIPPGVVNAGLETLLVPLASLDACIRCSPDYMTLRAFALAHSVDVVVIYTRETAFPENDLHARVFAPTFGYLEDPATGSGNAALGNFLVRENLWTSRTLVIEQGPDRENPNIVRLLRPEDGGLMFGGRGQVRIDGDYVLSTEAPPGQPE</sequence>
<reference evidence="1 2" key="1">
    <citation type="submission" date="2018-05" db="EMBL/GenBank/DDBJ databases">
        <title>Isolation and characterization of genus Methanoculleus species and their viruses from deep sea marine sediment offshore southwestern Taiwan.</title>
        <authorList>
            <person name="Wei W.-H."/>
            <person name="Chen W.-C."/>
            <person name="Lai M.-C."/>
            <person name="Chen S.-C."/>
        </authorList>
    </citation>
    <scope>NUCLEOTIDE SEQUENCE [LARGE SCALE GENOMIC DNA]</scope>
    <source>
        <strain evidence="1 2">CWC-02</strain>
    </source>
</reference>
<accession>A0ABD4TGM8</accession>
<comment type="caution">
    <text evidence="1">The sequence shown here is derived from an EMBL/GenBank/DDBJ whole genome shotgun (WGS) entry which is preliminary data.</text>
</comment>
<dbReference type="Gene3D" id="3.10.310.10">
    <property type="entry name" value="Diaminopimelate Epimerase, Chain A, domain 1"/>
    <property type="match status" value="2"/>
</dbReference>
<organism evidence="1 2">
    <name type="scientific">Methanoculleus oceani</name>
    <dbReference type="NCBI Taxonomy" id="2184756"/>
    <lineage>
        <taxon>Archaea</taxon>
        <taxon>Methanobacteriati</taxon>
        <taxon>Methanobacteriota</taxon>
        <taxon>Stenosarchaea group</taxon>
        <taxon>Methanomicrobia</taxon>
        <taxon>Methanomicrobiales</taxon>
        <taxon>Methanomicrobiaceae</taxon>
        <taxon>Methanoculleus</taxon>
    </lineage>
</organism>
<proteinExistence type="predicted"/>
<dbReference type="Proteomes" id="UP001523230">
    <property type="component" value="Unassembled WGS sequence"/>
</dbReference>
<evidence type="ECO:0000313" key="2">
    <source>
        <dbReference type="Proteomes" id="UP001523230"/>
    </source>
</evidence>
<dbReference type="PIRSF" id="PIRSF016184">
    <property type="entry name" value="PhzC_PhzF"/>
    <property type="match status" value="1"/>
</dbReference>
<dbReference type="SUPFAM" id="SSF54506">
    <property type="entry name" value="Diaminopimelate epimerase-like"/>
    <property type="match status" value="1"/>
</dbReference>
<dbReference type="EMBL" id="QFDM01000003">
    <property type="protein sequence ID" value="MCM2466633.1"/>
    <property type="molecule type" value="Genomic_DNA"/>
</dbReference>
<dbReference type="Pfam" id="PF02567">
    <property type="entry name" value="PhzC-PhzF"/>
    <property type="match status" value="1"/>
</dbReference>